<feature type="signal peptide" evidence="1">
    <location>
        <begin position="1"/>
        <end position="23"/>
    </location>
</feature>
<dbReference type="PANTHER" id="PTHR43032">
    <property type="entry name" value="PROTEIN-METHIONINE-SULFOXIDE REDUCTASE"/>
    <property type="match status" value="1"/>
</dbReference>
<evidence type="ECO:0000256" key="1">
    <source>
        <dbReference type="SAM" id="SignalP"/>
    </source>
</evidence>
<evidence type="ECO:0000313" key="3">
    <source>
        <dbReference type="EMBL" id="MBR0576058.1"/>
    </source>
</evidence>
<proteinExistence type="predicted"/>
<accession>A0A941HQZ8</accession>
<dbReference type="SUPFAM" id="SSF56524">
    <property type="entry name" value="Oxidoreductase molybdopterin-binding domain"/>
    <property type="match status" value="1"/>
</dbReference>
<feature type="domain" description="Oxidoreductase molybdopterin-binding" evidence="2">
    <location>
        <begin position="67"/>
        <end position="209"/>
    </location>
</feature>
<dbReference type="AlphaFoldDB" id="A0A941HQZ8"/>
<dbReference type="PROSITE" id="PS51257">
    <property type="entry name" value="PROKAR_LIPOPROTEIN"/>
    <property type="match status" value="1"/>
</dbReference>
<evidence type="ECO:0000313" key="4">
    <source>
        <dbReference type="Proteomes" id="UP000675379"/>
    </source>
</evidence>
<evidence type="ECO:0000259" key="2">
    <source>
        <dbReference type="Pfam" id="PF00174"/>
    </source>
</evidence>
<dbReference type="Pfam" id="PF00174">
    <property type="entry name" value="Oxidored_molyb"/>
    <property type="match status" value="1"/>
</dbReference>
<dbReference type="InterPro" id="IPR000572">
    <property type="entry name" value="OxRdtase_Mopterin-bd_dom"/>
</dbReference>
<name>A0A941HQZ8_9CLOT</name>
<feature type="chain" id="PRO_5039171338" evidence="1">
    <location>
        <begin position="24"/>
        <end position="224"/>
    </location>
</feature>
<reference evidence="3" key="1">
    <citation type="submission" date="2021-04" db="EMBL/GenBank/DDBJ databases">
        <title>Proteiniclasticum sedimins sp. nov., an obligate anaerobic bacterium isolated from anaerobic sludge.</title>
        <authorList>
            <person name="Liu J."/>
        </authorList>
    </citation>
    <scope>NUCLEOTIDE SEQUENCE</scope>
    <source>
        <strain evidence="3">BAD-10</strain>
    </source>
</reference>
<dbReference type="PANTHER" id="PTHR43032:SF2">
    <property type="entry name" value="BLL0505 PROTEIN"/>
    <property type="match status" value="1"/>
</dbReference>
<protein>
    <submittedName>
        <fullName evidence="3">Molybdopterin-dependent oxidoreductase</fullName>
    </submittedName>
</protein>
<dbReference type="RefSeq" id="WP_211800815.1">
    <property type="nucleotide sequence ID" value="NZ_JAGSCS010000007.1"/>
</dbReference>
<organism evidence="3 4">
    <name type="scientific">Proteiniclasticum sediminis</name>
    <dbReference type="NCBI Taxonomy" id="2804028"/>
    <lineage>
        <taxon>Bacteria</taxon>
        <taxon>Bacillati</taxon>
        <taxon>Bacillota</taxon>
        <taxon>Clostridia</taxon>
        <taxon>Eubacteriales</taxon>
        <taxon>Clostridiaceae</taxon>
        <taxon>Proteiniclasticum</taxon>
    </lineage>
</organism>
<dbReference type="InterPro" id="IPR036374">
    <property type="entry name" value="OxRdtase_Mopterin-bd_sf"/>
</dbReference>
<dbReference type="CDD" id="cd00321">
    <property type="entry name" value="SO_family_Moco"/>
    <property type="match status" value="1"/>
</dbReference>
<dbReference type="Gene3D" id="3.90.420.10">
    <property type="entry name" value="Oxidoreductase, molybdopterin-binding domain"/>
    <property type="match status" value="1"/>
</dbReference>
<comment type="caution">
    <text evidence="3">The sequence shown here is derived from an EMBL/GenBank/DDBJ whole genome shotgun (WGS) entry which is preliminary data.</text>
</comment>
<sequence length="224" mass="24878">MGKSGTLGCLLVLSLLFSSCSNGRVSGEYLDIMAKPTEERYAPTEIRDYKGVRLDASIGPRDNSISGIPRMDPKTYRLAITGLVENPLQLTYDEVLAFPAEERLITLYCVEGWQATILWKGVKLRDLLQEASPTAAGKVAIFRCLDGYTTSLPLTEIEAKDMLLAYTSNGIPLPEPLGYPFIVVAQDKLGYKWARWVETIEISDNPDYEGTWEKSGYDNEANVP</sequence>
<keyword evidence="4" id="KW-1185">Reference proteome</keyword>
<keyword evidence="1" id="KW-0732">Signal</keyword>
<dbReference type="EMBL" id="JAGSCS010000007">
    <property type="protein sequence ID" value="MBR0576058.1"/>
    <property type="molecule type" value="Genomic_DNA"/>
</dbReference>
<gene>
    <name evidence="3" type="ORF">KCG48_06850</name>
</gene>
<dbReference type="Proteomes" id="UP000675379">
    <property type="component" value="Unassembled WGS sequence"/>
</dbReference>